<keyword evidence="1" id="KW-0812">Transmembrane</keyword>
<evidence type="ECO:0000313" key="3">
    <source>
        <dbReference type="Proteomes" id="UP001328107"/>
    </source>
</evidence>
<comment type="caution">
    <text evidence="2">The sequence shown here is derived from an EMBL/GenBank/DDBJ whole genome shotgun (WGS) entry which is preliminary data.</text>
</comment>
<dbReference type="Proteomes" id="UP001328107">
    <property type="component" value="Unassembled WGS sequence"/>
</dbReference>
<organism evidence="2 3">
    <name type="scientific">Pristionchus mayeri</name>
    <dbReference type="NCBI Taxonomy" id="1317129"/>
    <lineage>
        <taxon>Eukaryota</taxon>
        <taxon>Metazoa</taxon>
        <taxon>Ecdysozoa</taxon>
        <taxon>Nematoda</taxon>
        <taxon>Chromadorea</taxon>
        <taxon>Rhabditida</taxon>
        <taxon>Rhabditina</taxon>
        <taxon>Diplogasteromorpha</taxon>
        <taxon>Diplogasteroidea</taxon>
        <taxon>Neodiplogasteridae</taxon>
        <taxon>Pristionchus</taxon>
    </lineage>
</organism>
<feature type="transmembrane region" description="Helical" evidence="1">
    <location>
        <begin position="129"/>
        <end position="153"/>
    </location>
</feature>
<keyword evidence="1" id="KW-0472">Membrane</keyword>
<name>A0AAN5IER1_9BILA</name>
<evidence type="ECO:0000256" key="1">
    <source>
        <dbReference type="SAM" id="Phobius"/>
    </source>
</evidence>
<dbReference type="EMBL" id="BTRK01000006">
    <property type="protein sequence ID" value="GMR61365.1"/>
    <property type="molecule type" value="Genomic_DNA"/>
</dbReference>
<gene>
    <name evidence="2" type="ORF">PMAYCL1PPCAC_31560</name>
</gene>
<feature type="non-terminal residue" evidence="2">
    <location>
        <position position="237"/>
    </location>
</feature>
<proteinExistence type="predicted"/>
<reference evidence="3" key="1">
    <citation type="submission" date="2022-10" db="EMBL/GenBank/DDBJ databases">
        <title>Genome assembly of Pristionchus species.</title>
        <authorList>
            <person name="Yoshida K."/>
            <person name="Sommer R.J."/>
        </authorList>
    </citation>
    <scope>NUCLEOTIDE SEQUENCE [LARGE SCALE GENOMIC DNA]</scope>
    <source>
        <strain evidence="3">RS5460</strain>
    </source>
</reference>
<dbReference type="AlphaFoldDB" id="A0AAN5IER1"/>
<accession>A0AAN5IER1</accession>
<keyword evidence="3" id="KW-1185">Reference proteome</keyword>
<protein>
    <submittedName>
        <fullName evidence="2">Uncharacterized protein</fullName>
    </submittedName>
</protein>
<evidence type="ECO:0000313" key="2">
    <source>
        <dbReference type="EMBL" id="GMR61365.1"/>
    </source>
</evidence>
<sequence>MSLIIAPTLDCSRLLCARTRPLPLLFLLLSLLLFLLQFLHCFSLHNLQIPNRFHSSITRVRRQKLPHFPGERKGIGVILELPQPLKLVHFCHLLLPLGNQIWTDLLSNPFHHRWLLQLLLPLVQMERQLAHSAMTFLLHIILWFFLHIVLLTCGTFDQFFLRLHTLDNCGLAVILRPLQCLLQVDKFYERRDNLDHIFDEVGNALDLKILRGVVVRSSIHLHPDTRSLQWVVRRELG</sequence>
<keyword evidence="1" id="KW-1133">Transmembrane helix</keyword>